<evidence type="ECO:0000256" key="1">
    <source>
        <dbReference type="ARBA" id="ARBA00006484"/>
    </source>
</evidence>
<accession>A0ABM8TRS7</accession>
<dbReference type="CDD" id="cd05233">
    <property type="entry name" value="SDR_c"/>
    <property type="match status" value="1"/>
</dbReference>
<dbReference type="InterPro" id="IPR036291">
    <property type="entry name" value="NAD(P)-bd_dom_sf"/>
</dbReference>
<dbReference type="Gene3D" id="3.40.50.720">
    <property type="entry name" value="NAD(P)-binding Rossmann-like Domain"/>
    <property type="match status" value="1"/>
</dbReference>
<reference evidence="3 4" key="1">
    <citation type="submission" date="2021-03" db="EMBL/GenBank/DDBJ databases">
        <authorList>
            <person name="Peeters C."/>
        </authorList>
    </citation>
    <scope>NUCLEOTIDE SEQUENCE [LARGE SCALE GENOMIC DNA]</scope>
    <source>
        <strain evidence="3 4">LMG 26411</strain>
    </source>
</reference>
<sequence length="263" mass="27893">MNTLDLLKPRPGLRVLVSGGAAGIGATIAEAFLQADASVYVCDIDPAAVAQANGRHPRLHAGVADVSVREQVDRVIDEARDALGGLDILINNAGIAGPTGPVDEISPEQWEQTVSTNLNSQYYFLRKAVPLLRQTSDSPAIIAMSSVAGRLGYPFRTPYAATKWAIVGLVKSLAIELGPSNVRVNAILPGVVQGERMDRVIAARAQALGISFDAMKEEYLRKISLRRMVTMDDVAAMALFLASPAGANISGQAISVDGNLEYL</sequence>
<dbReference type="SUPFAM" id="SSF51735">
    <property type="entry name" value="NAD(P)-binding Rossmann-fold domains"/>
    <property type="match status" value="1"/>
</dbReference>
<dbReference type="PRINTS" id="PR00080">
    <property type="entry name" value="SDRFAMILY"/>
</dbReference>
<dbReference type="PANTHER" id="PTHR42760">
    <property type="entry name" value="SHORT-CHAIN DEHYDROGENASES/REDUCTASES FAMILY MEMBER"/>
    <property type="match status" value="1"/>
</dbReference>
<dbReference type="InterPro" id="IPR002347">
    <property type="entry name" value="SDR_fam"/>
</dbReference>
<dbReference type="PROSITE" id="PS00061">
    <property type="entry name" value="ADH_SHORT"/>
    <property type="match status" value="1"/>
</dbReference>
<protein>
    <submittedName>
        <fullName evidence="3">Diacetyl reductase [(S)-acetoin forming]</fullName>
        <ecNumber evidence="3">1.1.1.304</ecNumber>
    </submittedName>
</protein>
<keyword evidence="4" id="KW-1185">Reference proteome</keyword>
<dbReference type="InterPro" id="IPR020904">
    <property type="entry name" value="Sc_DH/Rdtase_CS"/>
</dbReference>
<organism evidence="3 4">
    <name type="scientific">Cupriavidus numazuensis</name>
    <dbReference type="NCBI Taxonomy" id="221992"/>
    <lineage>
        <taxon>Bacteria</taxon>
        <taxon>Pseudomonadati</taxon>
        <taxon>Pseudomonadota</taxon>
        <taxon>Betaproteobacteria</taxon>
        <taxon>Burkholderiales</taxon>
        <taxon>Burkholderiaceae</taxon>
        <taxon>Cupriavidus</taxon>
    </lineage>
</organism>
<name>A0ABM8TRS7_9BURK</name>
<evidence type="ECO:0000313" key="3">
    <source>
        <dbReference type="EMBL" id="CAG2158946.1"/>
    </source>
</evidence>
<comment type="caution">
    <text evidence="3">The sequence shown here is derived from an EMBL/GenBank/DDBJ whole genome shotgun (WGS) entry which is preliminary data.</text>
</comment>
<dbReference type="Proteomes" id="UP000672657">
    <property type="component" value="Unassembled WGS sequence"/>
</dbReference>
<dbReference type="GO" id="GO:0052588">
    <property type="term" value="F:diacetyl reductase ((S)-acetoin forming) (NAD+) activity"/>
    <property type="evidence" value="ECO:0007669"/>
    <property type="project" value="UniProtKB-EC"/>
</dbReference>
<evidence type="ECO:0000256" key="2">
    <source>
        <dbReference type="ARBA" id="ARBA00023002"/>
    </source>
</evidence>
<gene>
    <name evidence="3" type="primary">budC</name>
    <name evidence="3" type="ORF">LMG26411_06319</name>
</gene>
<keyword evidence="2 3" id="KW-0560">Oxidoreductase</keyword>
<dbReference type="EC" id="1.1.1.304" evidence="3"/>
<dbReference type="PANTHER" id="PTHR42760:SF133">
    <property type="entry name" value="3-OXOACYL-[ACYL-CARRIER-PROTEIN] REDUCTASE"/>
    <property type="match status" value="1"/>
</dbReference>
<comment type="similarity">
    <text evidence="1">Belongs to the short-chain dehydrogenases/reductases (SDR) family.</text>
</comment>
<dbReference type="NCBIfam" id="NF009466">
    <property type="entry name" value="PRK12826.1-2"/>
    <property type="match status" value="1"/>
</dbReference>
<evidence type="ECO:0000313" key="4">
    <source>
        <dbReference type="Proteomes" id="UP000672657"/>
    </source>
</evidence>
<dbReference type="Pfam" id="PF13561">
    <property type="entry name" value="adh_short_C2"/>
    <property type="match status" value="1"/>
</dbReference>
<proteinExistence type="inferred from homology"/>
<dbReference type="PRINTS" id="PR00081">
    <property type="entry name" value="GDHRDH"/>
</dbReference>
<dbReference type="EMBL" id="CAJPVI010000052">
    <property type="protein sequence ID" value="CAG2158946.1"/>
    <property type="molecule type" value="Genomic_DNA"/>
</dbReference>
<dbReference type="RefSeq" id="WP_211957158.1">
    <property type="nucleotide sequence ID" value="NZ_CAJPVI010000052.1"/>
</dbReference>